<dbReference type="EC" id="1.17.5.2" evidence="8"/>
<evidence type="ECO:0000256" key="6">
    <source>
        <dbReference type="SAM" id="MobiDB-lite"/>
    </source>
</evidence>
<protein>
    <submittedName>
        <fullName evidence="8">Caffeine dehydrogenase subunit gamma</fullName>
        <ecNumber evidence="8">1.17.5.2</ecNumber>
    </submittedName>
</protein>
<keyword evidence="3 8" id="KW-0560">Oxidoreductase</keyword>
<dbReference type="InterPro" id="IPR036884">
    <property type="entry name" value="2Fe-2S-bd_dom_sf"/>
</dbReference>
<feature type="compositionally biased region" description="Basic and acidic residues" evidence="6">
    <location>
        <begin position="188"/>
        <end position="198"/>
    </location>
</feature>
<dbReference type="OrthoDB" id="159930at2"/>
<dbReference type="InterPro" id="IPR006058">
    <property type="entry name" value="2Fe2S_fd_BS"/>
</dbReference>
<evidence type="ECO:0000259" key="7">
    <source>
        <dbReference type="PROSITE" id="PS51085"/>
    </source>
</evidence>
<dbReference type="GO" id="GO:0046872">
    <property type="term" value="F:metal ion binding"/>
    <property type="evidence" value="ECO:0007669"/>
    <property type="project" value="UniProtKB-KW"/>
</dbReference>
<keyword evidence="5" id="KW-0411">Iron-sulfur</keyword>
<dbReference type="Pfam" id="PF01799">
    <property type="entry name" value="Fer2_2"/>
    <property type="match status" value="1"/>
</dbReference>
<keyword evidence="9" id="KW-1185">Reference proteome</keyword>
<evidence type="ECO:0000313" key="8">
    <source>
        <dbReference type="EMBL" id="AMY26036.1"/>
    </source>
</evidence>
<evidence type="ECO:0000256" key="5">
    <source>
        <dbReference type="ARBA" id="ARBA00023014"/>
    </source>
</evidence>
<feature type="region of interest" description="Disordered" evidence="6">
    <location>
        <begin position="178"/>
        <end position="212"/>
    </location>
</feature>
<evidence type="ECO:0000256" key="4">
    <source>
        <dbReference type="ARBA" id="ARBA00023004"/>
    </source>
</evidence>
<evidence type="ECO:0000256" key="1">
    <source>
        <dbReference type="ARBA" id="ARBA00022714"/>
    </source>
</evidence>
<keyword evidence="2" id="KW-0479">Metal-binding</keyword>
<organism evidence="8 9">
    <name type="scientific">Rhodococcoides fascians</name>
    <name type="common">Rhodococcus fascians</name>
    <dbReference type="NCBI Taxonomy" id="1828"/>
    <lineage>
        <taxon>Bacteria</taxon>
        <taxon>Bacillati</taxon>
        <taxon>Actinomycetota</taxon>
        <taxon>Actinomycetes</taxon>
        <taxon>Mycobacteriales</taxon>
        <taxon>Nocardiaceae</taxon>
        <taxon>Rhodococcoides</taxon>
    </lineage>
</organism>
<dbReference type="InterPro" id="IPR002888">
    <property type="entry name" value="2Fe-2S-bd"/>
</dbReference>
<dbReference type="RefSeq" id="WP_063216769.1">
    <property type="nucleotide sequence ID" value="NZ_CP015220.1"/>
</dbReference>
<dbReference type="PROSITE" id="PS51085">
    <property type="entry name" value="2FE2S_FER_2"/>
    <property type="match status" value="1"/>
</dbReference>
<dbReference type="Gene3D" id="3.10.20.30">
    <property type="match status" value="1"/>
</dbReference>
<dbReference type="PATRIC" id="fig|1653479.3.peg.4826"/>
<sequence length="212" mass="22560">MKTTDIEQHLDDLMAETGEQHVQVTFTLNATKQTIVVPARTLASDAIRHDLRQTGTHVGCEHGVCGACTVLLDGKPVRACLMLAASLEGQTVTTVEGLVEPDGTLHPVQQAFKDCHGLQCGFCTPGFVTTIAAFLDENDSPTQAEATEAIAGNICRCTGYQNIKASVLRAAEIKRERAGEFPLGPDDESSRAALDRKVRGSTSPVGGRMGRA</sequence>
<reference evidence="9" key="2">
    <citation type="submission" date="2016-04" db="EMBL/GenBank/DDBJ databases">
        <title>Complete Genome and Plasmid Sequences for Rhodococcus fascians D188 and Draft Sequences for Rhodococcus spp. Isolates PBTS 1 and PBTS 2.</title>
        <authorList>
            <person name="Stamer R."/>
            <person name="Vereecke D."/>
            <person name="Zhang Y."/>
            <person name="Schilkey F."/>
            <person name="Devitt N."/>
            <person name="Randall J."/>
        </authorList>
    </citation>
    <scope>NUCLEOTIDE SEQUENCE [LARGE SCALE GENOMIC DNA]</scope>
    <source>
        <strain evidence="9">PBTS2</strain>
    </source>
</reference>
<keyword evidence="4" id="KW-0408">Iron</keyword>
<evidence type="ECO:0000256" key="3">
    <source>
        <dbReference type="ARBA" id="ARBA00023002"/>
    </source>
</evidence>
<dbReference type="SUPFAM" id="SSF47741">
    <property type="entry name" value="CO dehydrogenase ISP C-domain like"/>
    <property type="match status" value="1"/>
</dbReference>
<dbReference type="PROSITE" id="PS00197">
    <property type="entry name" value="2FE2S_FER_1"/>
    <property type="match status" value="1"/>
</dbReference>
<accession>A0A143QTC0</accession>
<dbReference type="GO" id="GO:0034875">
    <property type="term" value="F:caffeine oxidase activity"/>
    <property type="evidence" value="ECO:0007669"/>
    <property type="project" value="UniProtKB-EC"/>
</dbReference>
<dbReference type="Proteomes" id="UP000076038">
    <property type="component" value="Chromosome"/>
</dbReference>
<dbReference type="KEGG" id="rhs:A3Q41_04772"/>
<dbReference type="Gene3D" id="1.10.150.120">
    <property type="entry name" value="[2Fe-2S]-binding domain"/>
    <property type="match status" value="1"/>
</dbReference>
<proteinExistence type="predicted"/>
<dbReference type="GO" id="GO:0051537">
    <property type="term" value="F:2 iron, 2 sulfur cluster binding"/>
    <property type="evidence" value="ECO:0007669"/>
    <property type="project" value="UniProtKB-KW"/>
</dbReference>
<dbReference type="InterPro" id="IPR051452">
    <property type="entry name" value="Diverse_Oxidoreductases"/>
</dbReference>
<dbReference type="Pfam" id="PF00111">
    <property type="entry name" value="Fer2"/>
    <property type="match status" value="1"/>
</dbReference>
<dbReference type="SUPFAM" id="SSF54292">
    <property type="entry name" value="2Fe-2S ferredoxin-like"/>
    <property type="match status" value="1"/>
</dbReference>
<name>A0A143QTC0_RHOFA</name>
<feature type="domain" description="2Fe-2S ferredoxin-type" evidence="7">
    <location>
        <begin position="22"/>
        <end position="98"/>
    </location>
</feature>
<evidence type="ECO:0000256" key="2">
    <source>
        <dbReference type="ARBA" id="ARBA00022723"/>
    </source>
</evidence>
<reference evidence="8 9" key="1">
    <citation type="journal article" date="2016" name="Genome Announc.">
        <title>Complete Genome and Plasmid Sequences for Rhodococcus fascians D188 and Draft Sequences for Rhodococcus Isolates PBTS 1 and PBTS 2.</title>
        <authorList>
            <person name="Stamler R.A."/>
            <person name="Vereecke D."/>
            <person name="Zhang Y."/>
            <person name="Schilkey F."/>
            <person name="Devitt N."/>
            <person name="Randall J.J."/>
        </authorList>
    </citation>
    <scope>NUCLEOTIDE SEQUENCE [LARGE SCALE GENOMIC DNA]</scope>
    <source>
        <strain evidence="8 9">PBTS2</strain>
    </source>
</reference>
<dbReference type="InterPro" id="IPR001041">
    <property type="entry name" value="2Fe-2S_ferredoxin-type"/>
</dbReference>
<dbReference type="EMBL" id="CP015220">
    <property type="protein sequence ID" value="AMY26036.1"/>
    <property type="molecule type" value="Genomic_DNA"/>
</dbReference>
<dbReference type="CDD" id="cd00207">
    <property type="entry name" value="fer2"/>
    <property type="match status" value="1"/>
</dbReference>
<dbReference type="InterPro" id="IPR036010">
    <property type="entry name" value="2Fe-2S_ferredoxin-like_sf"/>
</dbReference>
<dbReference type="PANTHER" id="PTHR44379">
    <property type="entry name" value="OXIDOREDUCTASE WITH IRON-SULFUR SUBUNIT"/>
    <property type="match status" value="1"/>
</dbReference>
<dbReference type="InterPro" id="IPR012675">
    <property type="entry name" value="Beta-grasp_dom_sf"/>
</dbReference>
<dbReference type="AlphaFoldDB" id="A0A143QTC0"/>
<gene>
    <name evidence="8" type="primary">cdhC_2</name>
    <name evidence="8" type="ORF">A3Q41_04772</name>
</gene>
<keyword evidence="1" id="KW-0001">2Fe-2S</keyword>
<evidence type="ECO:0000313" key="9">
    <source>
        <dbReference type="Proteomes" id="UP000076038"/>
    </source>
</evidence>
<dbReference type="PANTHER" id="PTHR44379:SF5">
    <property type="entry name" value="OXIDOREDUCTASE WITH IRON-SULFUR SUBUNIT"/>
    <property type="match status" value="1"/>
</dbReference>